<sequence>MIKDKSLKKELVNLMHKYGIDMVKFMAWLKKKETSSQNNQSWSTNWSDEPSIFNVLKPIKKY</sequence>
<gene>
    <name evidence="1" type="ORF">BpHYR1_030110</name>
</gene>
<dbReference type="EMBL" id="REGN01008807">
    <property type="protein sequence ID" value="RNA02634.1"/>
    <property type="molecule type" value="Genomic_DNA"/>
</dbReference>
<reference evidence="1 2" key="1">
    <citation type="journal article" date="2018" name="Sci. Rep.">
        <title>Genomic signatures of local adaptation to the degree of environmental predictability in rotifers.</title>
        <authorList>
            <person name="Franch-Gras L."/>
            <person name="Hahn C."/>
            <person name="Garcia-Roger E.M."/>
            <person name="Carmona M.J."/>
            <person name="Serra M."/>
            <person name="Gomez A."/>
        </authorList>
    </citation>
    <scope>NUCLEOTIDE SEQUENCE [LARGE SCALE GENOMIC DNA]</scope>
    <source>
        <strain evidence="1">HYR1</strain>
    </source>
</reference>
<protein>
    <submittedName>
        <fullName evidence="1">Uncharacterized protein</fullName>
    </submittedName>
</protein>
<dbReference type="Proteomes" id="UP000276133">
    <property type="component" value="Unassembled WGS sequence"/>
</dbReference>
<name>A0A3M7PUJ5_BRAPC</name>
<keyword evidence="2" id="KW-1185">Reference proteome</keyword>
<accession>A0A3M7PUJ5</accession>
<evidence type="ECO:0000313" key="2">
    <source>
        <dbReference type="Proteomes" id="UP000276133"/>
    </source>
</evidence>
<dbReference type="AlphaFoldDB" id="A0A3M7PUJ5"/>
<organism evidence="1 2">
    <name type="scientific">Brachionus plicatilis</name>
    <name type="common">Marine rotifer</name>
    <name type="synonym">Brachionus muelleri</name>
    <dbReference type="NCBI Taxonomy" id="10195"/>
    <lineage>
        <taxon>Eukaryota</taxon>
        <taxon>Metazoa</taxon>
        <taxon>Spiralia</taxon>
        <taxon>Gnathifera</taxon>
        <taxon>Rotifera</taxon>
        <taxon>Eurotatoria</taxon>
        <taxon>Monogononta</taxon>
        <taxon>Pseudotrocha</taxon>
        <taxon>Ploima</taxon>
        <taxon>Brachionidae</taxon>
        <taxon>Brachionus</taxon>
    </lineage>
</organism>
<comment type="caution">
    <text evidence="1">The sequence shown here is derived from an EMBL/GenBank/DDBJ whole genome shotgun (WGS) entry which is preliminary data.</text>
</comment>
<evidence type="ECO:0000313" key="1">
    <source>
        <dbReference type="EMBL" id="RNA02634.1"/>
    </source>
</evidence>
<proteinExistence type="predicted"/>